<dbReference type="Proteomes" id="UP000015524">
    <property type="component" value="Unassembled WGS sequence"/>
</dbReference>
<evidence type="ECO:0000313" key="2">
    <source>
        <dbReference type="EMBL" id="EQB02067.1"/>
    </source>
</evidence>
<gene>
    <name evidence="2" type="ORF">L485_08635</name>
</gene>
<proteinExistence type="predicted"/>
<feature type="transmembrane region" description="Helical" evidence="1">
    <location>
        <begin position="34"/>
        <end position="62"/>
    </location>
</feature>
<organism evidence="2 3">
    <name type="scientific">Sphingobium baderi LL03</name>
    <dbReference type="NCBI Taxonomy" id="1114964"/>
    <lineage>
        <taxon>Bacteria</taxon>
        <taxon>Pseudomonadati</taxon>
        <taxon>Pseudomonadota</taxon>
        <taxon>Alphaproteobacteria</taxon>
        <taxon>Sphingomonadales</taxon>
        <taxon>Sphingomonadaceae</taxon>
        <taxon>Sphingobium</taxon>
    </lineage>
</organism>
<sequence>MSEEVPGGEPCPRCGRCLNPGEGGRPWRARVQGYVVSAAQIVMAAIIGLLSVVGAITLLLALEVREVEPGPGQERLQLKTQYRAMRP</sequence>
<keyword evidence="1" id="KW-1133">Transmembrane helix</keyword>
<keyword evidence="1" id="KW-0472">Membrane</keyword>
<evidence type="ECO:0000313" key="3">
    <source>
        <dbReference type="Proteomes" id="UP000015524"/>
    </source>
</evidence>
<dbReference type="AlphaFoldDB" id="T0GN03"/>
<dbReference type="PATRIC" id="fig|1114964.3.peg.1683"/>
<keyword evidence="1" id="KW-0812">Transmembrane</keyword>
<name>T0GN03_9SPHN</name>
<dbReference type="EMBL" id="ATIB01000050">
    <property type="protein sequence ID" value="EQB02067.1"/>
    <property type="molecule type" value="Genomic_DNA"/>
</dbReference>
<protein>
    <submittedName>
        <fullName evidence="2">Uncharacterized protein</fullName>
    </submittedName>
</protein>
<keyword evidence="3" id="KW-1185">Reference proteome</keyword>
<comment type="caution">
    <text evidence="2">The sequence shown here is derived from an EMBL/GenBank/DDBJ whole genome shotgun (WGS) entry which is preliminary data.</text>
</comment>
<evidence type="ECO:0000256" key="1">
    <source>
        <dbReference type="SAM" id="Phobius"/>
    </source>
</evidence>
<reference evidence="2 3" key="1">
    <citation type="journal article" date="2013" name="Genome Announc.">
        <title>Draft Genome Sequence of a Hexachlorocyclohexane-Degrading Bacterium, Sphingobium baderi Strain LL03T.</title>
        <authorList>
            <person name="Kaur J."/>
            <person name="Verma H."/>
            <person name="Tripathi C."/>
            <person name="Khurana J.P."/>
            <person name="Lal R."/>
        </authorList>
    </citation>
    <scope>NUCLEOTIDE SEQUENCE [LARGE SCALE GENOMIC DNA]</scope>
    <source>
        <strain evidence="2 3">LL03</strain>
    </source>
</reference>
<accession>T0GN03</accession>